<sequence length="127" mass="15001">MANIDDLNLTETDSQESPIRQNQPENNDANNEEWQVVRTRQRTRTNPSSNLMFQFNMKLTKVRQGLHQLNKANFNSIDMQELTLREKLNDIQQNLANDPGNLQLQADERETYIQYRKVQQHALSFLR</sequence>
<evidence type="ECO:0000313" key="2">
    <source>
        <dbReference type="EMBL" id="KAK7287461.1"/>
    </source>
</evidence>
<proteinExistence type="predicted"/>
<dbReference type="EMBL" id="JAYWIO010000001">
    <property type="protein sequence ID" value="KAK7287461.1"/>
    <property type="molecule type" value="Genomic_DNA"/>
</dbReference>
<feature type="compositionally biased region" description="Polar residues" evidence="1">
    <location>
        <begin position="9"/>
        <end position="33"/>
    </location>
</feature>
<evidence type="ECO:0000256" key="1">
    <source>
        <dbReference type="SAM" id="MobiDB-lite"/>
    </source>
</evidence>
<gene>
    <name evidence="2" type="ORF">RIF29_00740</name>
</gene>
<dbReference type="AlphaFoldDB" id="A0AAN9IWI3"/>
<dbReference type="Proteomes" id="UP001372338">
    <property type="component" value="Unassembled WGS sequence"/>
</dbReference>
<accession>A0AAN9IWI3</accession>
<name>A0AAN9IWI3_CROPI</name>
<feature type="region of interest" description="Disordered" evidence="1">
    <location>
        <begin position="1"/>
        <end position="33"/>
    </location>
</feature>
<evidence type="ECO:0000313" key="3">
    <source>
        <dbReference type="Proteomes" id="UP001372338"/>
    </source>
</evidence>
<organism evidence="2 3">
    <name type="scientific">Crotalaria pallida</name>
    <name type="common">Smooth rattlebox</name>
    <name type="synonym">Crotalaria striata</name>
    <dbReference type="NCBI Taxonomy" id="3830"/>
    <lineage>
        <taxon>Eukaryota</taxon>
        <taxon>Viridiplantae</taxon>
        <taxon>Streptophyta</taxon>
        <taxon>Embryophyta</taxon>
        <taxon>Tracheophyta</taxon>
        <taxon>Spermatophyta</taxon>
        <taxon>Magnoliopsida</taxon>
        <taxon>eudicotyledons</taxon>
        <taxon>Gunneridae</taxon>
        <taxon>Pentapetalae</taxon>
        <taxon>rosids</taxon>
        <taxon>fabids</taxon>
        <taxon>Fabales</taxon>
        <taxon>Fabaceae</taxon>
        <taxon>Papilionoideae</taxon>
        <taxon>50 kb inversion clade</taxon>
        <taxon>genistoids sensu lato</taxon>
        <taxon>core genistoids</taxon>
        <taxon>Crotalarieae</taxon>
        <taxon>Crotalaria</taxon>
    </lineage>
</organism>
<reference evidence="2 3" key="1">
    <citation type="submission" date="2024-01" db="EMBL/GenBank/DDBJ databases">
        <title>The genomes of 5 underutilized Papilionoideae crops provide insights into root nodulation and disease resistanc.</title>
        <authorList>
            <person name="Yuan L."/>
        </authorList>
    </citation>
    <scope>NUCLEOTIDE SEQUENCE [LARGE SCALE GENOMIC DNA]</scope>
    <source>
        <strain evidence="2">ZHUSHIDOU_FW_LH</strain>
        <tissue evidence="2">Leaf</tissue>
    </source>
</reference>
<protein>
    <submittedName>
        <fullName evidence="2">Uncharacterized protein</fullName>
    </submittedName>
</protein>
<keyword evidence="3" id="KW-1185">Reference proteome</keyword>
<comment type="caution">
    <text evidence="2">The sequence shown here is derived from an EMBL/GenBank/DDBJ whole genome shotgun (WGS) entry which is preliminary data.</text>
</comment>